<evidence type="ECO:0000256" key="1">
    <source>
        <dbReference type="ARBA" id="ARBA00023015"/>
    </source>
</evidence>
<evidence type="ECO:0000313" key="6">
    <source>
        <dbReference type="Proteomes" id="UP000219612"/>
    </source>
</evidence>
<reference evidence="5 6" key="1">
    <citation type="submission" date="2017-09" db="EMBL/GenBank/DDBJ databases">
        <authorList>
            <person name="Ehlers B."/>
            <person name="Leendertz F.H."/>
        </authorList>
    </citation>
    <scope>NUCLEOTIDE SEQUENCE [LARGE SCALE GENOMIC DNA]</scope>
    <source>
        <strain evidence="5 6">CGMCC 4.6857</strain>
    </source>
</reference>
<dbReference type="Pfam" id="PF00990">
    <property type="entry name" value="GGDEF"/>
    <property type="match status" value="1"/>
</dbReference>
<dbReference type="OrthoDB" id="8864477at2"/>
<dbReference type="EMBL" id="OBDY01000009">
    <property type="protein sequence ID" value="SNY48608.1"/>
    <property type="molecule type" value="Genomic_DNA"/>
</dbReference>
<keyword evidence="6" id="KW-1185">Reference proteome</keyword>
<keyword evidence="3" id="KW-0804">Transcription</keyword>
<dbReference type="InterPro" id="IPR029787">
    <property type="entry name" value="Nucleotide_cyclase"/>
</dbReference>
<proteinExistence type="predicted"/>
<sequence length="612" mass="65398">MSPVTGRTFGVLSPFVGGDYYGAIIAGVNAAAVAAGDRIVAIQTLDPGSYSADRSGLPDFRRPVSWRHLNGLIVLPGALHASYAKGARRAGLPVVSVGQKLDECPAVLADNRSGIRDAVGHLLGHGHERIAYAGHLAHFDLRERLEGYREALLAHGIEPDPELVFDSGDNHESGGEMVADVLLRRGVPVSAVVCGTDRNAVGVIGRLASAGYRVPGDVAVVGFDDIVDATYMRPSLSTVRQPVEDVGTTAHRLVAQPDDSDISYVATTFVRRSSCGCPGIGLPVSEELTRSLFGEVRYLQETLNVQHELGIDLLGAHERDPRALAWLQRTTLTAGCLGLWNHAAVPARDTELSVVGEYPGRPGWAGERMRVSEFPPAGLFEHADGPAGEIVFVVPVRSGLRDWGVLAAIGKVQQSTPAGREIMNHSGALLATALDRGAMVAALREQEQKLRDAALHDALTGLPNRVLLADRLEQAGLRSQRRPDHRFAVLLLDLNGFKAVNDSLGHAAGDVLLIEVARRLTALLRESDTVARLGGDEFVVLLDGLREPGAERVVRDAIATRLCEPYLIDGEQIEVGVSIGVALSGDGSTDPDRLLREADAAMYRAKPVSRPR</sequence>
<dbReference type="PROSITE" id="PS50887">
    <property type="entry name" value="GGDEF"/>
    <property type="match status" value="1"/>
</dbReference>
<dbReference type="InterPro" id="IPR043128">
    <property type="entry name" value="Rev_trsase/Diguanyl_cyclase"/>
</dbReference>
<dbReference type="AlphaFoldDB" id="A0A285IKW8"/>
<dbReference type="SMART" id="SM00267">
    <property type="entry name" value="GGDEF"/>
    <property type="match status" value="1"/>
</dbReference>
<evidence type="ECO:0000259" key="4">
    <source>
        <dbReference type="PROSITE" id="PS50887"/>
    </source>
</evidence>
<dbReference type="Proteomes" id="UP000219612">
    <property type="component" value="Unassembled WGS sequence"/>
</dbReference>
<dbReference type="InterPro" id="IPR000160">
    <property type="entry name" value="GGDEF_dom"/>
</dbReference>
<dbReference type="SUPFAM" id="SSF53822">
    <property type="entry name" value="Periplasmic binding protein-like I"/>
    <property type="match status" value="1"/>
</dbReference>
<feature type="domain" description="GGDEF" evidence="4">
    <location>
        <begin position="485"/>
        <end position="612"/>
    </location>
</feature>
<organism evidence="5 6">
    <name type="scientific">Paractinoplanes atraurantiacus</name>
    <dbReference type="NCBI Taxonomy" id="1036182"/>
    <lineage>
        <taxon>Bacteria</taxon>
        <taxon>Bacillati</taxon>
        <taxon>Actinomycetota</taxon>
        <taxon>Actinomycetes</taxon>
        <taxon>Micromonosporales</taxon>
        <taxon>Micromonosporaceae</taxon>
        <taxon>Paractinoplanes</taxon>
    </lineage>
</organism>
<evidence type="ECO:0000313" key="5">
    <source>
        <dbReference type="EMBL" id="SNY48608.1"/>
    </source>
</evidence>
<accession>A0A285IKW8</accession>
<evidence type="ECO:0000256" key="2">
    <source>
        <dbReference type="ARBA" id="ARBA00023125"/>
    </source>
</evidence>
<keyword evidence="2" id="KW-0238">DNA-binding</keyword>
<dbReference type="CDD" id="cd01949">
    <property type="entry name" value="GGDEF"/>
    <property type="match status" value="1"/>
</dbReference>
<dbReference type="Gene3D" id="3.30.70.270">
    <property type="match status" value="1"/>
</dbReference>
<dbReference type="InterPro" id="IPR052163">
    <property type="entry name" value="DGC-Regulatory_Protein"/>
</dbReference>
<evidence type="ECO:0000256" key="3">
    <source>
        <dbReference type="ARBA" id="ARBA00023163"/>
    </source>
</evidence>
<dbReference type="CDD" id="cd06267">
    <property type="entry name" value="PBP1_LacI_sugar_binding-like"/>
    <property type="match status" value="1"/>
</dbReference>
<protein>
    <submittedName>
        <fullName evidence="5">Diguanylate cyclase (GGDEF) domain-containing protein</fullName>
    </submittedName>
</protein>
<keyword evidence="1" id="KW-0805">Transcription regulation</keyword>
<name>A0A285IKW8_9ACTN</name>
<dbReference type="InterPro" id="IPR046335">
    <property type="entry name" value="LacI/GalR-like_sensor"/>
</dbReference>
<dbReference type="InterPro" id="IPR028082">
    <property type="entry name" value="Peripla_BP_I"/>
</dbReference>
<dbReference type="PANTHER" id="PTHR46663:SF2">
    <property type="entry name" value="GGDEF DOMAIN-CONTAINING PROTEIN"/>
    <property type="match status" value="1"/>
</dbReference>
<dbReference type="NCBIfam" id="TIGR00254">
    <property type="entry name" value="GGDEF"/>
    <property type="match status" value="1"/>
</dbReference>
<dbReference type="Gene3D" id="3.40.50.2300">
    <property type="match status" value="2"/>
</dbReference>
<dbReference type="SUPFAM" id="SSF55073">
    <property type="entry name" value="Nucleotide cyclase"/>
    <property type="match status" value="1"/>
</dbReference>
<gene>
    <name evidence="5" type="ORF">SAMN05421748_10948</name>
</gene>
<dbReference type="Pfam" id="PF13377">
    <property type="entry name" value="Peripla_BP_3"/>
    <property type="match status" value="1"/>
</dbReference>
<dbReference type="GO" id="GO:0003677">
    <property type="term" value="F:DNA binding"/>
    <property type="evidence" value="ECO:0007669"/>
    <property type="project" value="UniProtKB-KW"/>
</dbReference>
<dbReference type="PANTHER" id="PTHR46663">
    <property type="entry name" value="DIGUANYLATE CYCLASE DGCT-RELATED"/>
    <property type="match status" value="1"/>
</dbReference>